<dbReference type="SMART" id="SM00448">
    <property type="entry name" value="REC"/>
    <property type="match status" value="1"/>
</dbReference>
<name>A0ABU5F9X0_9BACT</name>
<dbReference type="SUPFAM" id="SSF52172">
    <property type="entry name" value="CheY-like"/>
    <property type="match status" value="1"/>
</dbReference>
<gene>
    <name evidence="3" type="ORF">R5W23_004100</name>
</gene>
<organism evidence="3 4">
    <name type="scientific">Gemmata algarum</name>
    <dbReference type="NCBI Taxonomy" id="2975278"/>
    <lineage>
        <taxon>Bacteria</taxon>
        <taxon>Pseudomonadati</taxon>
        <taxon>Planctomycetota</taxon>
        <taxon>Planctomycetia</taxon>
        <taxon>Gemmatales</taxon>
        <taxon>Gemmataceae</taxon>
        <taxon>Gemmata</taxon>
    </lineage>
</organism>
<feature type="domain" description="Response regulatory" evidence="2">
    <location>
        <begin position="1"/>
        <end position="126"/>
    </location>
</feature>
<proteinExistence type="predicted"/>
<keyword evidence="4" id="KW-1185">Reference proteome</keyword>
<accession>A0ABU5F9X0</accession>
<dbReference type="Proteomes" id="UP001272242">
    <property type="component" value="Unassembled WGS sequence"/>
</dbReference>
<dbReference type="InterPro" id="IPR011006">
    <property type="entry name" value="CheY-like_superfamily"/>
</dbReference>
<dbReference type="PANTHER" id="PTHR44520">
    <property type="entry name" value="RESPONSE REGULATOR RCP1-RELATED"/>
    <property type="match status" value="1"/>
</dbReference>
<evidence type="ECO:0000259" key="2">
    <source>
        <dbReference type="PROSITE" id="PS50110"/>
    </source>
</evidence>
<dbReference type="RefSeq" id="WP_261189115.1">
    <property type="nucleotide sequence ID" value="NZ_JAXBLV010000219.1"/>
</dbReference>
<keyword evidence="1" id="KW-0597">Phosphoprotein</keyword>
<comment type="caution">
    <text evidence="3">The sequence shown here is derived from an EMBL/GenBank/DDBJ whole genome shotgun (WGS) entry which is preliminary data.</text>
</comment>
<dbReference type="CDD" id="cd17557">
    <property type="entry name" value="REC_Rcp-like"/>
    <property type="match status" value="1"/>
</dbReference>
<dbReference type="PROSITE" id="PS50110">
    <property type="entry name" value="RESPONSE_REGULATORY"/>
    <property type="match status" value="1"/>
</dbReference>
<reference evidence="4" key="1">
    <citation type="journal article" date="2023" name="Mar. Drugs">
        <title>Gemmata algarum, a Novel Planctomycete Isolated from an Algal Mat, Displays Antimicrobial Activity.</title>
        <authorList>
            <person name="Kumar G."/>
            <person name="Kallscheuer N."/>
            <person name="Kashif M."/>
            <person name="Ahamad S."/>
            <person name="Jagadeeshwari U."/>
            <person name="Pannikurungottu S."/>
            <person name="Haufschild T."/>
            <person name="Kabuu M."/>
            <person name="Sasikala C."/>
            <person name="Jogler C."/>
            <person name="Ramana C."/>
        </authorList>
    </citation>
    <scope>NUCLEOTIDE SEQUENCE [LARGE SCALE GENOMIC DNA]</scope>
    <source>
        <strain evidence="4">JC673</strain>
    </source>
</reference>
<dbReference type="Pfam" id="PF00072">
    <property type="entry name" value="Response_reg"/>
    <property type="match status" value="1"/>
</dbReference>
<dbReference type="EMBL" id="JAXBLV010000219">
    <property type="protein sequence ID" value="MDY3562634.1"/>
    <property type="molecule type" value="Genomic_DNA"/>
</dbReference>
<evidence type="ECO:0000256" key="1">
    <source>
        <dbReference type="PROSITE-ProRule" id="PRU00169"/>
    </source>
</evidence>
<feature type="modified residue" description="4-aspartylphosphate" evidence="1">
    <location>
        <position position="59"/>
    </location>
</feature>
<dbReference type="InterPro" id="IPR052893">
    <property type="entry name" value="TCS_response_regulator"/>
</dbReference>
<dbReference type="PANTHER" id="PTHR44520:SF2">
    <property type="entry name" value="RESPONSE REGULATOR RCP1"/>
    <property type="match status" value="1"/>
</dbReference>
<dbReference type="Gene3D" id="3.40.50.2300">
    <property type="match status" value="1"/>
</dbReference>
<evidence type="ECO:0000313" key="3">
    <source>
        <dbReference type="EMBL" id="MDY3562634.1"/>
    </source>
</evidence>
<evidence type="ECO:0000313" key="4">
    <source>
        <dbReference type="Proteomes" id="UP001272242"/>
    </source>
</evidence>
<sequence length="140" mass="15011">MIVVVEDSDEDFEATARALQKAGSPRPLVRCRNSREALDCLHARGRFAHARPADLVLLDLNLPGTDGRAVLKAIKADPATAAVPVVVLTTSTSPDDVAACYRDGASSYVVKSVDYRQFVATVATLVAYWFGAVRLPPGRT</sequence>
<dbReference type="InterPro" id="IPR001789">
    <property type="entry name" value="Sig_transdc_resp-reg_receiver"/>
</dbReference>
<protein>
    <submittedName>
        <fullName evidence="3">Response regulator</fullName>
    </submittedName>
</protein>